<dbReference type="Gene3D" id="3.30.2310.20">
    <property type="entry name" value="RelE-like"/>
    <property type="match status" value="1"/>
</dbReference>
<reference evidence="1 2" key="1">
    <citation type="submission" date="2017-11" db="EMBL/GenBank/DDBJ databases">
        <authorList>
            <person name="Han C.G."/>
        </authorList>
    </citation>
    <scope>NUCLEOTIDE SEQUENCE [LARGE SCALE GENOMIC DNA]</scope>
    <source>
        <strain evidence="1 2">HCNT1</strain>
    </source>
</reference>
<accession>A0A2N0DAG1</accession>
<organism evidence="1 2">
    <name type="scientific">Rhizobium sullae</name>
    <name type="common">Rhizobium hedysari</name>
    <dbReference type="NCBI Taxonomy" id="50338"/>
    <lineage>
        <taxon>Bacteria</taxon>
        <taxon>Pseudomonadati</taxon>
        <taxon>Pseudomonadota</taxon>
        <taxon>Alphaproteobacteria</taxon>
        <taxon>Hyphomicrobiales</taxon>
        <taxon>Rhizobiaceae</taxon>
        <taxon>Rhizobium/Agrobacterium group</taxon>
        <taxon>Rhizobium</taxon>
    </lineage>
</organism>
<dbReference type="Proteomes" id="UP000232164">
    <property type="component" value="Unassembled WGS sequence"/>
</dbReference>
<evidence type="ECO:0000313" key="1">
    <source>
        <dbReference type="EMBL" id="PKA43088.1"/>
    </source>
</evidence>
<dbReference type="AlphaFoldDB" id="A0A2N0DAG1"/>
<evidence type="ECO:0000313" key="2">
    <source>
        <dbReference type="Proteomes" id="UP000232164"/>
    </source>
</evidence>
<name>A0A2N0DAG1_RHISU</name>
<sequence length="122" mass="14053">MSGSDGSFVWTLEYSEDAERDFESIFDHLFDAYVELGDSPDEAVERTAERIRKLRVEIDRLVDTPYIGTLRPDIHPGMRFLRRDKAAIRFPPVKHNRTIIVAAIFYGAQDHIRNMLARMLGG</sequence>
<dbReference type="STRING" id="1041146.GCA_000427985_04123"/>
<dbReference type="EMBL" id="PIQN01000008">
    <property type="protein sequence ID" value="PKA43088.1"/>
    <property type="molecule type" value="Genomic_DNA"/>
</dbReference>
<reference evidence="1 2" key="2">
    <citation type="submission" date="2017-12" db="EMBL/GenBank/DDBJ databases">
        <title>Genome sequence of Rhizobium sullae HCNT1 isolated from Sulla coronaria nodules and featuring peculiar denitrification phenotypes.</title>
        <authorList>
            <person name="De Diego-Diaz B."/>
            <person name="Treu L."/>
            <person name="Campanaro S."/>
            <person name="Da Silva Duarte V."/>
            <person name="Basaglia M."/>
            <person name="Favaro L."/>
            <person name="Casella S."/>
            <person name="Squartini A."/>
        </authorList>
    </citation>
    <scope>NUCLEOTIDE SEQUENCE [LARGE SCALE GENOMIC DNA]</scope>
    <source>
        <strain evidence="1 2">HCNT1</strain>
    </source>
</reference>
<proteinExistence type="predicted"/>
<comment type="caution">
    <text evidence="1">The sequence shown here is derived from an EMBL/GenBank/DDBJ whole genome shotgun (WGS) entry which is preliminary data.</text>
</comment>
<dbReference type="InterPro" id="IPR035093">
    <property type="entry name" value="RelE/ParE_toxin_dom_sf"/>
</dbReference>
<protein>
    <submittedName>
        <fullName evidence="1">Plasmid stabilization protein</fullName>
    </submittedName>
</protein>
<gene>
    <name evidence="1" type="ORF">CWR43_13575</name>
</gene>